<protein>
    <submittedName>
        <fullName evidence="2">Uncharacterized protein</fullName>
    </submittedName>
</protein>
<proteinExistence type="predicted"/>
<keyword evidence="1" id="KW-0732">Signal</keyword>
<gene>
    <name evidence="2" type="ORF">PSI14_15655</name>
</gene>
<organism evidence="2 3">
    <name type="scientific">Xenorhabdus anantnagensis</name>
    <dbReference type="NCBI Taxonomy" id="3025875"/>
    <lineage>
        <taxon>Bacteria</taxon>
        <taxon>Pseudomonadati</taxon>
        <taxon>Pseudomonadota</taxon>
        <taxon>Gammaproteobacteria</taxon>
        <taxon>Enterobacterales</taxon>
        <taxon>Morganellaceae</taxon>
        <taxon>Xenorhabdus</taxon>
    </lineage>
</organism>
<comment type="caution">
    <text evidence="2">The sequence shown here is derived from an EMBL/GenBank/DDBJ whole genome shotgun (WGS) entry which is preliminary data.</text>
</comment>
<dbReference type="PROSITE" id="PS51257">
    <property type="entry name" value="PROKAR_LIPOPROTEIN"/>
    <property type="match status" value="1"/>
</dbReference>
<dbReference type="Proteomes" id="UP001220225">
    <property type="component" value="Unassembled WGS sequence"/>
</dbReference>
<sequence length="59" mass="5935">MNKKLVACILSLIIGTTITANAAAMACNMLATPLQPACKAACEKIPGDGAFGLLKAACI</sequence>
<reference evidence="2 3" key="1">
    <citation type="submission" date="2023-02" db="EMBL/GenBank/DDBJ databases">
        <title>Entomopathogenic bacteria.</title>
        <authorList>
            <person name="Machado R.A."/>
        </authorList>
    </citation>
    <scope>NUCLEOTIDE SEQUENCE [LARGE SCALE GENOMIC DNA]</scope>
    <source>
        <strain evidence="2 3">XENO-2</strain>
    </source>
</reference>
<evidence type="ECO:0000313" key="3">
    <source>
        <dbReference type="Proteomes" id="UP001220225"/>
    </source>
</evidence>
<dbReference type="EMBL" id="JAQRFN010000024">
    <property type="protein sequence ID" value="MDC9598236.1"/>
    <property type="molecule type" value="Genomic_DNA"/>
</dbReference>
<keyword evidence="3" id="KW-1185">Reference proteome</keyword>
<evidence type="ECO:0000313" key="2">
    <source>
        <dbReference type="EMBL" id="MDC9598236.1"/>
    </source>
</evidence>
<name>A0ABT5LWZ5_9GAMM</name>
<dbReference type="RefSeq" id="WP_273576750.1">
    <property type="nucleotide sequence ID" value="NZ_JAQRFN010000024.1"/>
</dbReference>
<feature type="chain" id="PRO_5046664749" evidence="1">
    <location>
        <begin position="23"/>
        <end position="59"/>
    </location>
</feature>
<accession>A0ABT5LWZ5</accession>
<feature type="signal peptide" evidence="1">
    <location>
        <begin position="1"/>
        <end position="22"/>
    </location>
</feature>
<evidence type="ECO:0000256" key="1">
    <source>
        <dbReference type="SAM" id="SignalP"/>
    </source>
</evidence>